<feature type="region of interest" description="Disordered" evidence="5">
    <location>
        <begin position="642"/>
        <end position="664"/>
    </location>
</feature>
<sequence>MPVSRNLSLPSSIEARKFKKRPVGFHDLQHCVSMPNDNSSLNSNSNNNSNNDKEKQSSEMQFHSTTPNSEQRFPVAPSAQAAPAAPATSTSCSSGSRGTLSQPCLSVSNVRATSIFPHLFLGSQNDVSDQEIMKGNKISNVLNVSCTCARPQNIDDDHFRRISVRDNYQEKISPHLDEAVAFIESVRAKNERVLVHCLAGVSRSATVAIAYVMYYLRLSSEDAYRFVKEKRPTISPNFNFLGQLIDFEKMLRDRGHMTKPRSASATKLAEKITEAPKQPPSIKVSPPSVRIVETSFVGPDRASNQPSSSFCRRRRGPALEKMSFATNQSLNMNVYSANDAYQDHQHRGSTATPGGAGVVLDLHVTASEPHSRRLGSDGVEDDSEEFSPERPSYSSELVIPVTSPFKLATTGQKSNSLPRCSVGYAEENRGKHGLLRRGNGLPLPQISCKSFTDPIDQDNTLLSYLLPPAVMRSSTAPSTPVVMRLERDEAFRSPVTLVQSDSDYPRDVEMMQEDGDTQHPSPPSPTMRFRSKTDPLLLSTCEKREQVSPSSSPRVDRFVSRKTRSPKILKKSFNLNLRPSYGYHPFRNTKLQTACSAFRPRTQESHLTAKTIQMSCESPNPDGISALSLSSPVTAKDDPLRHASELHGSTSPSRDSISNGVNVPSPRATNFCSRTCSSGNSHEPFRLVQAAELKPRWRTQKRVARTHDATSHPTSGEIGS</sequence>
<evidence type="ECO:0000256" key="1">
    <source>
        <dbReference type="ARBA" id="ARBA00008601"/>
    </source>
</evidence>
<feature type="region of interest" description="Disordered" evidence="5">
    <location>
        <begin position="366"/>
        <end position="394"/>
    </location>
</feature>
<feature type="region of interest" description="Disordered" evidence="5">
    <location>
        <begin position="698"/>
        <end position="720"/>
    </location>
</feature>
<evidence type="ECO:0000256" key="2">
    <source>
        <dbReference type="ARBA" id="ARBA00013064"/>
    </source>
</evidence>
<dbReference type="Ensembl" id="ENSCSAVT00000012888.1">
    <property type="protein sequence ID" value="ENSCSAVP00000012739.1"/>
    <property type="gene ID" value="ENSCSAVG00000007479.1"/>
</dbReference>
<protein>
    <recommendedName>
        <fullName evidence="2">protein-tyrosine-phosphatase</fullName>
        <ecNumber evidence="2">3.1.3.48</ecNumber>
    </recommendedName>
</protein>
<dbReference type="eggNOG" id="KOG1716">
    <property type="taxonomic scope" value="Eukaryota"/>
</dbReference>
<keyword evidence="3" id="KW-0378">Hydrolase</keyword>
<dbReference type="AlphaFoldDB" id="H2Z577"/>
<evidence type="ECO:0000256" key="5">
    <source>
        <dbReference type="SAM" id="MobiDB-lite"/>
    </source>
</evidence>
<dbReference type="Gene3D" id="3.90.190.10">
    <property type="entry name" value="Protein tyrosine phosphatase superfamily"/>
    <property type="match status" value="1"/>
</dbReference>
<dbReference type="PROSITE" id="PS50054">
    <property type="entry name" value="TYR_PHOSPHATASE_DUAL"/>
    <property type="match status" value="1"/>
</dbReference>
<keyword evidence="4" id="KW-0904">Protein phosphatase</keyword>
<dbReference type="Proteomes" id="UP000007875">
    <property type="component" value="Unassembled WGS sequence"/>
</dbReference>
<proteinExistence type="inferred from homology"/>
<evidence type="ECO:0000259" key="7">
    <source>
        <dbReference type="PROSITE" id="PS50056"/>
    </source>
</evidence>
<dbReference type="SMART" id="SM00195">
    <property type="entry name" value="DSPc"/>
    <property type="match status" value="1"/>
</dbReference>
<dbReference type="SMART" id="SM00404">
    <property type="entry name" value="PTPc_motif"/>
    <property type="match status" value="1"/>
</dbReference>
<evidence type="ECO:0000256" key="3">
    <source>
        <dbReference type="ARBA" id="ARBA00022801"/>
    </source>
</evidence>
<dbReference type="InParanoid" id="H2Z577"/>
<feature type="compositionally biased region" description="Polar residues" evidence="5">
    <location>
        <begin position="58"/>
        <end position="71"/>
    </location>
</feature>
<reference evidence="8" key="3">
    <citation type="submission" date="2025-09" db="UniProtKB">
        <authorList>
            <consortium name="Ensembl"/>
        </authorList>
    </citation>
    <scope>IDENTIFICATION</scope>
</reference>
<dbReference type="Pfam" id="PF00782">
    <property type="entry name" value="DSPc"/>
    <property type="match status" value="1"/>
</dbReference>
<dbReference type="PROSITE" id="PS00383">
    <property type="entry name" value="TYR_PHOSPHATASE_1"/>
    <property type="match status" value="1"/>
</dbReference>
<keyword evidence="9" id="KW-1185">Reference proteome</keyword>
<accession>H2Z577</accession>
<dbReference type="InterPro" id="IPR003595">
    <property type="entry name" value="Tyr_Pase_cat"/>
</dbReference>
<name>H2Z577_CIOSA</name>
<dbReference type="OMA" id="AYVMYYL"/>
<dbReference type="InterPro" id="IPR000387">
    <property type="entry name" value="Tyr_Pase_dom"/>
</dbReference>
<dbReference type="PANTHER" id="PTHR10159:SF533">
    <property type="entry name" value="TYROSINE-PROTEIN PHOSPHATASE VHP-1"/>
    <property type="match status" value="1"/>
</dbReference>
<dbReference type="PANTHER" id="PTHR10159">
    <property type="entry name" value="DUAL SPECIFICITY PROTEIN PHOSPHATASE"/>
    <property type="match status" value="1"/>
</dbReference>
<dbReference type="GO" id="GO:0033550">
    <property type="term" value="F:MAP kinase tyrosine phosphatase activity"/>
    <property type="evidence" value="ECO:0007669"/>
    <property type="project" value="TreeGrafter"/>
</dbReference>
<reference evidence="9" key="1">
    <citation type="submission" date="2003-08" db="EMBL/GenBank/DDBJ databases">
        <authorList>
            <person name="Birren B."/>
            <person name="Nusbaum C."/>
            <person name="Abebe A."/>
            <person name="Abouelleil A."/>
            <person name="Adekoya E."/>
            <person name="Ait-zahra M."/>
            <person name="Allen N."/>
            <person name="Allen T."/>
            <person name="An P."/>
            <person name="Anderson M."/>
            <person name="Anderson S."/>
            <person name="Arachchi H."/>
            <person name="Armbruster J."/>
            <person name="Bachantsang P."/>
            <person name="Baldwin J."/>
            <person name="Barry A."/>
            <person name="Bayul T."/>
            <person name="Blitshsteyn B."/>
            <person name="Bloom T."/>
            <person name="Blye J."/>
            <person name="Boguslavskiy L."/>
            <person name="Borowsky M."/>
            <person name="Boukhgalter B."/>
            <person name="Brunache A."/>
            <person name="Butler J."/>
            <person name="Calixte N."/>
            <person name="Calvo S."/>
            <person name="Camarata J."/>
            <person name="Campo K."/>
            <person name="Chang J."/>
            <person name="Cheshatsang Y."/>
            <person name="Citroen M."/>
            <person name="Collymore A."/>
            <person name="Considine T."/>
            <person name="Cook A."/>
            <person name="Cooke P."/>
            <person name="Corum B."/>
            <person name="Cuomo C."/>
            <person name="David R."/>
            <person name="Dawoe T."/>
            <person name="Degray S."/>
            <person name="Dodge S."/>
            <person name="Dooley K."/>
            <person name="Dorje P."/>
            <person name="Dorjee K."/>
            <person name="Dorris L."/>
            <person name="Duffey N."/>
            <person name="Dupes A."/>
            <person name="Elkins T."/>
            <person name="Engels R."/>
            <person name="Erickson J."/>
            <person name="Farina A."/>
            <person name="Faro S."/>
            <person name="Ferreira P."/>
            <person name="Fischer H."/>
            <person name="Fitzgerald M."/>
            <person name="Foley K."/>
            <person name="Gage D."/>
            <person name="Galagan J."/>
            <person name="Gearin G."/>
            <person name="Gnerre S."/>
            <person name="Gnirke A."/>
            <person name="Goyette A."/>
            <person name="Graham J."/>
            <person name="Grandbois E."/>
            <person name="Gyaltsen K."/>
            <person name="Hafez N."/>
            <person name="Hagopian D."/>
            <person name="Hagos B."/>
            <person name="Hall J."/>
            <person name="Hatcher B."/>
            <person name="Heller A."/>
            <person name="Higgins H."/>
            <person name="Honan T."/>
            <person name="Horn A."/>
            <person name="Houde N."/>
            <person name="Hughes L."/>
            <person name="Hulme W."/>
            <person name="Husby E."/>
            <person name="Iliev I."/>
            <person name="Jaffe D."/>
            <person name="Jones C."/>
            <person name="Kamal M."/>
            <person name="Kamat A."/>
            <person name="Kamvysselis M."/>
            <person name="Karlsson E."/>
            <person name="Kells C."/>
            <person name="Kieu A."/>
            <person name="Kisner P."/>
            <person name="Kodira C."/>
            <person name="Kulbokas E."/>
            <person name="Labutti K."/>
            <person name="Lama D."/>
            <person name="Landers T."/>
            <person name="Leger J."/>
            <person name="Levine S."/>
            <person name="Lewis D."/>
            <person name="Lewis T."/>
            <person name="Lindblad-toh K."/>
            <person name="Liu X."/>
            <person name="Lokyitsang T."/>
            <person name="Lokyitsang Y."/>
            <person name="Lucien O."/>
            <person name="Lui A."/>
            <person name="Ma L.J."/>
            <person name="Mabbitt R."/>
            <person name="Macdonald J."/>
            <person name="Maclean C."/>
            <person name="Major J."/>
            <person name="Manning J."/>
            <person name="Marabella R."/>
            <person name="Maru K."/>
            <person name="Matthews C."/>
            <person name="Mauceli E."/>
            <person name="Mccarthy M."/>
            <person name="Mcdonough S."/>
            <person name="Mcghee T."/>
            <person name="Meldrim J."/>
            <person name="Meneus L."/>
            <person name="Mesirov J."/>
            <person name="Mihalev A."/>
            <person name="Mihova T."/>
            <person name="Mikkelsen T."/>
            <person name="Mlenga V."/>
            <person name="Moru K."/>
            <person name="Mozes J."/>
            <person name="Mulrain L."/>
            <person name="Munson G."/>
            <person name="Naylor J."/>
            <person name="Newes C."/>
            <person name="Nguyen C."/>
            <person name="Nguyen N."/>
            <person name="Nguyen T."/>
            <person name="Nicol R."/>
            <person name="Nielsen C."/>
            <person name="Nizzari M."/>
            <person name="Norbu C."/>
            <person name="Norbu N."/>
            <person name="O'donnell P."/>
            <person name="Okoawo O."/>
            <person name="O'leary S."/>
            <person name="Omotosho B."/>
            <person name="O'neill K."/>
            <person name="Osman S."/>
            <person name="Parker S."/>
            <person name="Perrin D."/>
            <person name="Phunkhang P."/>
            <person name="Piqani B."/>
            <person name="Purcell S."/>
            <person name="Rachupka T."/>
            <person name="Ramasamy U."/>
            <person name="Rameau R."/>
            <person name="Ray V."/>
            <person name="Raymond C."/>
            <person name="Retta R."/>
            <person name="Richardson S."/>
            <person name="Rise C."/>
            <person name="Rodriguez J."/>
            <person name="Rogers J."/>
            <person name="Rogov P."/>
            <person name="Rutman M."/>
            <person name="Schupbach R."/>
            <person name="Seaman C."/>
            <person name="Settipalli S."/>
            <person name="Sharpe T."/>
            <person name="Sheridan J."/>
            <person name="Sherpa N."/>
            <person name="Shi J."/>
            <person name="Smirnov S."/>
            <person name="Smith C."/>
            <person name="Sougnez C."/>
            <person name="Spencer B."/>
            <person name="Stalker J."/>
            <person name="Stange-thomann N."/>
            <person name="Stavropoulos S."/>
            <person name="Stetson K."/>
            <person name="Stone C."/>
            <person name="Stone S."/>
            <person name="Stubbs M."/>
            <person name="Talamas J."/>
            <person name="Tchuinga P."/>
            <person name="Tenzing P."/>
            <person name="Tesfaye S."/>
            <person name="Theodore J."/>
            <person name="Thoulutsang Y."/>
            <person name="Topham K."/>
            <person name="Towey S."/>
            <person name="Tsamla T."/>
            <person name="Tsomo N."/>
            <person name="Vallee D."/>
            <person name="Vassiliev H."/>
            <person name="Venkataraman V."/>
            <person name="Vinson J."/>
            <person name="Vo A."/>
            <person name="Wade C."/>
            <person name="Wang S."/>
            <person name="Wangchuk T."/>
            <person name="Wangdi T."/>
            <person name="Whittaker C."/>
            <person name="Wilkinson J."/>
            <person name="Wu Y."/>
            <person name="Wyman D."/>
            <person name="Yadav S."/>
            <person name="Yang S."/>
            <person name="Yang X."/>
            <person name="Yeager S."/>
            <person name="Yee E."/>
            <person name="Young G."/>
            <person name="Zainoun J."/>
            <person name="Zembeck L."/>
            <person name="Zimmer A."/>
            <person name="Zody M."/>
            <person name="Lander E."/>
        </authorList>
    </citation>
    <scope>NUCLEOTIDE SEQUENCE [LARGE SCALE GENOMIC DNA]</scope>
</reference>
<evidence type="ECO:0000313" key="8">
    <source>
        <dbReference type="Ensembl" id="ENSCSAVP00000012739.1"/>
    </source>
</evidence>
<dbReference type="GO" id="GO:0005737">
    <property type="term" value="C:cytoplasm"/>
    <property type="evidence" value="ECO:0007669"/>
    <property type="project" value="TreeGrafter"/>
</dbReference>
<feature type="region of interest" description="Disordered" evidence="5">
    <location>
        <begin position="29"/>
        <end position="97"/>
    </location>
</feature>
<reference evidence="8" key="2">
    <citation type="submission" date="2025-08" db="UniProtKB">
        <authorList>
            <consortium name="Ensembl"/>
        </authorList>
    </citation>
    <scope>IDENTIFICATION</scope>
</reference>
<dbReference type="EC" id="3.1.3.48" evidence="2"/>
<dbReference type="InterPro" id="IPR020422">
    <property type="entry name" value="TYR_PHOSPHATASE_DUAL_dom"/>
</dbReference>
<comment type="similarity">
    <text evidence="1">Belongs to the protein-tyrosine phosphatase family. Non-receptor class dual specificity subfamily.</text>
</comment>
<feature type="domain" description="Tyrosine-protein phosphatase" evidence="6">
    <location>
        <begin position="111"/>
        <end position="253"/>
    </location>
</feature>
<dbReference type="GeneTree" id="ENSGT00940000167194"/>
<dbReference type="HOGENOM" id="CLU_384313_0_0_1"/>
<dbReference type="CDD" id="cd14568">
    <property type="entry name" value="DSP_MKP_classIII"/>
    <property type="match status" value="1"/>
</dbReference>
<feature type="compositionally biased region" description="Low complexity" evidence="5">
    <location>
        <begin position="76"/>
        <end position="97"/>
    </location>
</feature>
<organism evidence="8 9">
    <name type="scientific">Ciona savignyi</name>
    <name type="common">Pacific transparent sea squirt</name>
    <dbReference type="NCBI Taxonomy" id="51511"/>
    <lineage>
        <taxon>Eukaryota</taxon>
        <taxon>Metazoa</taxon>
        <taxon>Chordata</taxon>
        <taxon>Tunicata</taxon>
        <taxon>Ascidiacea</taxon>
        <taxon>Phlebobranchia</taxon>
        <taxon>Cionidae</taxon>
        <taxon>Ciona</taxon>
    </lineage>
</organism>
<feature type="domain" description="Tyrosine specific protein phosphatases" evidence="7">
    <location>
        <begin position="177"/>
        <end position="234"/>
    </location>
</feature>
<evidence type="ECO:0000259" key="6">
    <source>
        <dbReference type="PROSITE" id="PS50054"/>
    </source>
</evidence>
<evidence type="ECO:0000313" key="9">
    <source>
        <dbReference type="Proteomes" id="UP000007875"/>
    </source>
</evidence>
<dbReference type="SUPFAM" id="SSF52799">
    <property type="entry name" value="(Phosphotyrosine protein) phosphatases II"/>
    <property type="match status" value="1"/>
</dbReference>
<dbReference type="STRING" id="51511.ENSCSAVP00000012739"/>
<dbReference type="GO" id="GO:0043409">
    <property type="term" value="P:negative regulation of MAPK cascade"/>
    <property type="evidence" value="ECO:0007669"/>
    <property type="project" value="TreeGrafter"/>
</dbReference>
<dbReference type="InterPro" id="IPR029021">
    <property type="entry name" value="Prot-tyrosine_phosphatase-like"/>
</dbReference>
<dbReference type="PROSITE" id="PS50056">
    <property type="entry name" value="TYR_PHOSPHATASE_2"/>
    <property type="match status" value="1"/>
</dbReference>
<feature type="compositionally biased region" description="Polar residues" evidence="5">
    <location>
        <begin position="647"/>
        <end position="664"/>
    </location>
</feature>
<feature type="compositionally biased region" description="Low complexity" evidence="5">
    <location>
        <begin position="36"/>
        <end position="50"/>
    </location>
</feature>
<dbReference type="GO" id="GO:0008330">
    <property type="term" value="F:protein tyrosine/threonine phosphatase activity"/>
    <property type="evidence" value="ECO:0007669"/>
    <property type="project" value="TreeGrafter"/>
</dbReference>
<evidence type="ECO:0000256" key="4">
    <source>
        <dbReference type="ARBA" id="ARBA00022912"/>
    </source>
</evidence>
<feature type="region of interest" description="Disordered" evidence="5">
    <location>
        <begin position="543"/>
        <end position="562"/>
    </location>
</feature>
<dbReference type="GO" id="GO:0017017">
    <property type="term" value="F:MAP kinase tyrosine/serine/threonine phosphatase activity"/>
    <property type="evidence" value="ECO:0007669"/>
    <property type="project" value="TreeGrafter"/>
</dbReference>
<dbReference type="InterPro" id="IPR016130">
    <property type="entry name" value="Tyr_Pase_AS"/>
</dbReference>
<dbReference type="InterPro" id="IPR000340">
    <property type="entry name" value="Dual-sp_phosphatase_cat-dom"/>
</dbReference>